<feature type="compositionally biased region" description="Basic and acidic residues" evidence="11">
    <location>
        <begin position="608"/>
        <end position="625"/>
    </location>
</feature>
<dbReference type="Ensembl" id="ENSCSAVT00000001862.1">
    <property type="protein sequence ID" value="ENSCSAVP00000001829.1"/>
    <property type="gene ID" value="ENSCSAVG00000001069.1"/>
</dbReference>
<evidence type="ECO:0000256" key="1">
    <source>
        <dbReference type="ARBA" id="ARBA00004123"/>
    </source>
</evidence>
<dbReference type="AlphaFoldDB" id="H2Y931"/>
<dbReference type="eggNOG" id="KOG0442">
    <property type="taxonomic scope" value="Eukaryota"/>
</dbReference>
<evidence type="ECO:0000256" key="2">
    <source>
        <dbReference type="ARBA" id="ARBA00010015"/>
    </source>
</evidence>
<proteinExistence type="inferred from homology"/>
<accession>H2Y931</accession>
<evidence type="ECO:0000256" key="4">
    <source>
        <dbReference type="ARBA" id="ARBA00022759"/>
    </source>
</evidence>
<dbReference type="SMART" id="SM00891">
    <property type="entry name" value="ERCC4"/>
    <property type="match status" value="1"/>
</dbReference>
<dbReference type="FunFam" id="3.40.50.10130:FF:000002">
    <property type="entry name" value="DNA repair endonuclease XPF"/>
    <property type="match status" value="1"/>
</dbReference>
<evidence type="ECO:0000256" key="7">
    <source>
        <dbReference type="ARBA" id="ARBA00023125"/>
    </source>
</evidence>
<name>H2Y931_CIOSA</name>
<protein>
    <recommendedName>
        <fullName evidence="10">DNA repair endonuclease XPF</fullName>
    </recommendedName>
</protein>
<keyword evidence="5" id="KW-0227">DNA damage</keyword>
<comment type="similarity">
    <text evidence="2">Belongs to the XPF family.</text>
</comment>
<dbReference type="Gene3D" id="1.10.150.20">
    <property type="entry name" value="5' to 3' exonuclease, C-terminal subdomain"/>
    <property type="match status" value="1"/>
</dbReference>
<dbReference type="GO" id="GO:0000724">
    <property type="term" value="P:double-strand break repair via homologous recombination"/>
    <property type="evidence" value="ECO:0007669"/>
    <property type="project" value="TreeGrafter"/>
</dbReference>
<feature type="domain" description="ERCC4" evidence="12">
    <location>
        <begin position="647"/>
        <end position="727"/>
    </location>
</feature>
<dbReference type="InParanoid" id="H2Y931"/>
<evidence type="ECO:0000259" key="12">
    <source>
        <dbReference type="SMART" id="SM00891"/>
    </source>
</evidence>
<keyword evidence="6" id="KW-0378">Hydrolase</keyword>
<dbReference type="STRING" id="51511.ENSCSAVP00000001829"/>
<dbReference type="InterPro" id="IPR011335">
    <property type="entry name" value="Restrct_endonuc-II-like"/>
</dbReference>
<evidence type="ECO:0000256" key="11">
    <source>
        <dbReference type="SAM" id="MobiDB-lite"/>
    </source>
</evidence>
<dbReference type="PANTHER" id="PTHR10150">
    <property type="entry name" value="DNA REPAIR ENDONUCLEASE XPF"/>
    <property type="match status" value="1"/>
</dbReference>
<dbReference type="PANTHER" id="PTHR10150:SF0">
    <property type="entry name" value="DNA REPAIR ENDONUCLEASE XPF"/>
    <property type="match status" value="1"/>
</dbReference>
<dbReference type="Pfam" id="PF02732">
    <property type="entry name" value="ERCC4"/>
    <property type="match status" value="1"/>
</dbReference>
<dbReference type="GO" id="GO:1901255">
    <property type="term" value="P:nucleotide-excision repair involved in interstrand cross-link repair"/>
    <property type="evidence" value="ECO:0007669"/>
    <property type="project" value="TreeGrafter"/>
</dbReference>
<comment type="subcellular location">
    <subcellularLocation>
        <location evidence="1">Nucleus</location>
    </subcellularLocation>
</comment>
<feature type="region of interest" description="Disordered" evidence="11">
    <location>
        <begin position="471"/>
        <end position="492"/>
    </location>
</feature>
<dbReference type="InterPro" id="IPR010994">
    <property type="entry name" value="RuvA_2-like"/>
</dbReference>
<feature type="compositionally biased region" description="Polar residues" evidence="11">
    <location>
        <begin position="471"/>
        <end position="487"/>
    </location>
</feature>
<evidence type="ECO:0000313" key="13">
    <source>
        <dbReference type="Ensembl" id="ENSCSAVP00000001829.1"/>
    </source>
</evidence>
<keyword evidence="14" id="KW-1185">Reference proteome</keyword>
<dbReference type="GO" id="GO:0000110">
    <property type="term" value="C:nucleotide-excision repair factor 1 complex"/>
    <property type="evidence" value="ECO:0007669"/>
    <property type="project" value="TreeGrafter"/>
</dbReference>
<reference evidence="14" key="1">
    <citation type="submission" date="2003-08" db="EMBL/GenBank/DDBJ databases">
        <authorList>
            <person name="Birren B."/>
            <person name="Nusbaum C."/>
            <person name="Abebe A."/>
            <person name="Abouelleil A."/>
            <person name="Adekoya E."/>
            <person name="Ait-zahra M."/>
            <person name="Allen N."/>
            <person name="Allen T."/>
            <person name="An P."/>
            <person name="Anderson M."/>
            <person name="Anderson S."/>
            <person name="Arachchi H."/>
            <person name="Armbruster J."/>
            <person name="Bachantsang P."/>
            <person name="Baldwin J."/>
            <person name="Barry A."/>
            <person name="Bayul T."/>
            <person name="Blitshsteyn B."/>
            <person name="Bloom T."/>
            <person name="Blye J."/>
            <person name="Boguslavskiy L."/>
            <person name="Borowsky M."/>
            <person name="Boukhgalter B."/>
            <person name="Brunache A."/>
            <person name="Butler J."/>
            <person name="Calixte N."/>
            <person name="Calvo S."/>
            <person name="Camarata J."/>
            <person name="Campo K."/>
            <person name="Chang J."/>
            <person name="Cheshatsang Y."/>
            <person name="Citroen M."/>
            <person name="Collymore A."/>
            <person name="Considine T."/>
            <person name="Cook A."/>
            <person name="Cooke P."/>
            <person name="Corum B."/>
            <person name="Cuomo C."/>
            <person name="David R."/>
            <person name="Dawoe T."/>
            <person name="Degray S."/>
            <person name="Dodge S."/>
            <person name="Dooley K."/>
            <person name="Dorje P."/>
            <person name="Dorjee K."/>
            <person name="Dorris L."/>
            <person name="Duffey N."/>
            <person name="Dupes A."/>
            <person name="Elkins T."/>
            <person name="Engels R."/>
            <person name="Erickson J."/>
            <person name="Farina A."/>
            <person name="Faro S."/>
            <person name="Ferreira P."/>
            <person name="Fischer H."/>
            <person name="Fitzgerald M."/>
            <person name="Foley K."/>
            <person name="Gage D."/>
            <person name="Galagan J."/>
            <person name="Gearin G."/>
            <person name="Gnerre S."/>
            <person name="Gnirke A."/>
            <person name="Goyette A."/>
            <person name="Graham J."/>
            <person name="Grandbois E."/>
            <person name="Gyaltsen K."/>
            <person name="Hafez N."/>
            <person name="Hagopian D."/>
            <person name="Hagos B."/>
            <person name="Hall J."/>
            <person name="Hatcher B."/>
            <person name="Heller A."/>
            <person name="Higgins H."/>
            <person name="Honan T."/>
            <person name="Horn A."/>
            <person name="Houde N."/>
            <person name="Hughes L."/>
            <person name="Hulme W."/>
            <person name="Husby E."/>
            <person name="Iliev I."/>
            <person name="Jaffe D."/>
            <person name="Jones C."/>
            <person name="Kamal M."/>
            <person name="Kamat A."/>
            <person name="Kamvysselis M."/>
            <person name="Karlsson E."/>
            <person name="Kells C."/>
            <person name="Kieu A."/>
            <person name="Kisner P."/>
            <person name="Kodira C."/>
            <person name="Kulbokas E."/>
            <person name="Labutti K."/>
            <person name="Lama D."/>
            <person name="Landers T."/>
            <person name="Leger J."/>
            <person name="Levine S."/>
            <person name="Lewis D."/>
            <person name="Lewis T."/>
            <person name="Lindblad-toh K."/>
            <person name="Liu X."/>
            <person name="Lokyitsang T."/>
            <person name="Lokyitsang Y."/>
            <person name="Lucien O."/>
            <person name="Lui A."/>
            <person name="Ma L.J."/>
            <person name="Mabbitt R."/>
            <person name="Macdonald J."/>
            <person name="Maclean C."/>
            <person name="Major J."/>
            <person name="Manning J."/>
            <person name="Marabella R."/>
            <person name="Maru K."/>
            <person name="Matthews C."/>
            <person name="Mauceli E."/>
            <person name="Mccarthy M."/>
            <person name="Mcdonough S."/>
            <person name="Mcghee T."/>
            <person name="Meldrim J."/>
            <person name="Meneus L."/>
            <person name="Mesirov J."/>
            <person name="Mihalev A."/>
            <person name="Mihova T."/>
            <person name="Mikkelsen T."/>
            <person name="Mlenga V."/>
            <person name="Moru K."/>
            <person name="Mozes J."/>
            <person name="Mulrain L."/>
            <person name="Munson G."/>
            <person name="Naylor J."/>
            <person name="Newes C."/>
            <person name="Nguyen C."/>
            <person name="Nguyen N."/>
            <person name="Nguyen T."/>
            <person name="Nicol R."/>
            <person name="Nielsen C."/>
            <person name="Nizzari M."/>
            <person name="Norbu C."/>
            <person name="Norbu N."/>
            <person name="O'donnell P."/>
            <person name="Okoawo O."/>
            <person name="O'leary S."/>
            <person name="Omotosho B."/>
            <person name="O'neill K."/>
            <person name="Osman S."/>
            <person name="Parker S."/>
            <person name="Perrin D."/>
            <person name="Phunkhang P."/>
            <person name="Piqani B."/>
            <person name="Purcell S."/>
            <person name="Rachupka T."/>
            <person name="Ramasamy U."/>
            <person name="Rameau R."/>
            <person name="Ray V."/>
            <person name="Raymond C."/>
            <person name="Retta R."/>
            <person name="Richardson S."/>
            <person name="Rise C."/>
            <person name="Rodriguez J."/>
            <person name="Rogers J."/>
            <person name="Rogov P."/>
            <person name="Rutman M."/>
            <person name="Schupbach R."/>
            <person name="Seaman C."/>
            <person name="Settipalli S."/>
            <person name="Sharpe T."/>
            <person name="Sheridan J."/>
            <person name="Sherpa N."/>
            <person name="Shi J."/>
            <person name="Smirnov S."/>
            <person name="Smith C."/>
            <person name="Sougnez C."/>
            <person name="Spencer B."/>
            <person name="Stalker J."/>
            <person name="Stange-thomann N."/>
            <person name="Stavropoulos S."/>
            <person name="Stetson K."/>
            <person name="Stone C."/>
            <person name="Stone S."/>
            <person name="Stubbs M."/>
            <person name="Talamas J."/>
            <person name="Tchuinga P."/>
            <person name="Tenzing P."/>
            <person name="Tesfaye S."/>
            <person name="Theodore J."/>
            <person name="Thoulutsang Y."/>
            <person name="Topham K."/>
            <person name="Towey S."/>
            <person name="Tsamla T."/>
            <person name="Tsomo N."/>
            <person name="Vallee D."/>
            <person name="Vassiliev H."/>
            <person name="Venkataraman V."/>
            <person name="Vinson J."/>
            <person name="Vo A."/>
            <person name="Wade C."/>
            <person name="Wang S."/>
            <person name="Wangchuk T."/>
            <person name="Wangdi T."/>
            <person name="Whittaker C."/>
            <person name="Wilkinson J."/>
            <person name="Wu Y."/>
            <person name="Wyman D."/>
            <person name="Yadav S."/>
            <person name="Yang S."/>
            <person name="Yang X."/>
            <person name="Yeager S."/>
            <person name="Yee E."/>
            <person name="Young G."/>
            <person name="Zainoun J."/>
            <person name="Zembeck L."/>
            <person name="Zimmer A."/>
            <person name="Zody M."/>
            <person name="Lander E."/>
        </authorList>
    </citation>
    <scope>NUCLEOTIDE SEQUENCE [LARGE SCALE GENOMIC DNA]</scope>
</reference>
<dbReference type="InterPro" id="IPR047520">
    <property type="entry name" value="XPF_nuclease"/>
</dbReference>
<keyword evidence="8" id="KW-0234">DNA repair</keyword>
<evidence type="ECO:0000256" key="10">
    <source>
        <dbReference type="ARBA" id="ARBA00072370"/>
    </source>
</evidence>
<dbReference type="InterPro" id="IPR006166">
    <property type="entry name" value="ERCC4_domain"/>
</dbReference>
<dbReference type="GO" id="GO:0003684">
    <property type="term" value="F:damaged DNA binding"/>
    <property type="evidence" value="ECO:0007669"/>
    <property type="project" value="TreeGrafter"/>
</dbReference>
<dbReference type="GO" id="GO:0000014">
    <property type="term" value="F:single-stranded DNA endodeoxyribonuclease activity"/>
    <property type="evidence" value="ECO:0007669"/>
    <property type="project" value="TreeGrafter"/>
</dbReference>
<organism evidence="13 14">
    <name type="scientific">Ciona savignyi</name>
    <name type="common">Pacific transparent sea squirt</name>
    <dbReference type="NCBI Taxonomy" id="51511"/>
    <lineage>
        <taxon>Eukaryota</taxon>
        <taxon>Metazoa</taxon>
        <taxon>Chordata</taxon>
        <taxon>Tunicata</taxon>
        <taxon>Ascidiacea</taxon>
        <taxon>Phlebobranchia</taxon>
        <taxon>Cionidae</taxon>
        <taxon>Ciona</taxon>
    </lineage>
</organism>
<dbReference type="FunCoup" id="H2Y931">
    <property type="interactions" value="234"/>
</dbReference>
<evidence type="ECO:0000256" key="6">
    <source>
        <dbReference type="ARBA" id="ARBA00022801"/>
    </source>
</evidence>
<reference evidence="13" key="3">
    <citation type="submission" date="2025-09" db="UniProtKB">
        <authorList>
            <consortium name="Ensembl"/>
        </authorList>
    </citation>
    <scope>IDENTIFICATION</scope>
</reference>
<sequence length="869" mass="98759">VASSMLGYENQIFLDMYQENALLVLCEGLGLDRIFLNFLRLYSDLKELVFVLNTDPVEQEYYIEKLKSLGTSQLPCVVTSEYGAKERKRMYARGGIFFASSRILVMDLLVDRIPIHLVSGLLVTKAHKMADACQEPFIVRLFRQKNKEGFIKGFTDNPVSMVGGYGRLEKVMKNLFVGKVFLWPRFHLNVIECMDKRKPEVIEIGVVLTPAMQIIQTSLLEIVLACLKELKNENPGLETDEFTVENSLGRSFDRSIRTQLDPVWNQLSPKSKHLVSDLRTLRLLLRALSQYTCITFLQMLESSSGTQRAFGSNPGWIFLDAANNLFQHARARVHGKKSKQKDSKAKTCKELIDQGPLLEPSPKLSILTEIMDEIKEANKETEKTELGCGKVMICVSEMRGIYMLRDFFQYGTRASLLRLYNKTYKKSLLTVVGRIDLTVYLSCFNHRFFSRKVVRSIPAAILPSVTRITGNVPTDTDNPTGDNLPSTSKDDLQTTEENAEIDAIRYSGMKVMDSPETHLYALHGNPDPYVLARALEEIQPRYVILYDCSIHFVRQLEIYKACRPGVPLRVYFLTFQSSAEEQVYLTSLRKEKEAFHSLIQEKATMVVPKEREGKNEDDPQFDRSNKPAYDPRMAGGQRGCADEKKQTIVVDMREFRSELPSLLHKRGVEIEPITLEVGDYILTTNICVERKSLSDLIGSLNSGRLYTQCVAMRRHYSQPMLLIEFDANKAFSFQARGVAGAKLSLKELNQKLTLLLLHFPMLRLAWCSSPSAAAELFQELKLTREQPDPVKAASIGATEQDGVTSETKYNSAAYDFLLKLPGINSKNCRSILDHVTDLQHLFQLTEDKLEEILSSKINARQLYDFMHDK</sequence>
<dbReference type="GO" id="GO:0000712">
    <property type="term" value="P:resolution of meiotic recombination intermediates"/>
    <property type="evidence" value="ECO:0007669"/>
    <property type="project" value="TreeGrafter"/>
</dbReference>
<dbReference type="CDD" id="cd20078">
    <property type="entry name" value="XPF_nuclease_XPF_euk"/>
    <property type="match status" value="1"/>
</dbReference>
<dbReference type="SUPFAM" id="SSF47781">
    <property type="entry name" value="RuvA domain 2-like"/>
    <property type="match status" value="1"/>
</dbReference>
<keyword evidence="7" id="KW-0238">DNA-binding</keyword>
<keyword evidence="3" id="KW-0540">Nuclease</keyword>
<dbReference type="Proteomes" id="UP000007875">
    <property type="component" value="Unassembled WGS sequence"/>
</dbReference>
<dbReference type="OMA" id="THILDIM"/>
<evidence type="ECO:0000256" key="3">
    <source>
        <dbReference type="ARBA" id="ARBA00022722"/>
    </source>
</evidence>
<reference evidence="13" key="2">
    <citation type="submission" date="2025-08" db="UniProtKB">
        <authorList>
            <consortium name="Ensembl"/>
        </authorList>
    </citation>
    <scope>IDENTIFICATION</scope>
</reference>
<dbReference type="SUPFAM" id="SSF52980">
    <property type="entry name" value="Restriction endonuclease-like"/>
    <property type="match status" value="1"/>
</dbReference>
<dbReference type="GeneTree" id="ENSGT00390000004394"/>
<keyword evidence="9" id="KW-0539">Nucleus</keyword>
<keyword evidence="4" id="KW-0255">Endonuclease</keyword>
<evidence type="ECO:0000256" key="9">
    <source>
        <dbReference type="ARBA" id="ARBA00023242"/>
    </source>
</evidence>
<dbReference type="GO" id="GO:0003697">
    <property type="term" value="F:single-stranded DNA binding"/>
    <property type="evidence" value="ECO:0007669"/>
    <property type="project" value="TreeGrafter"/>
</dbReference>
<evidence type="ECO:0000256" key="5">
    <source>
        <dbReference type="ARBA" id="ARBA00022763"/>
    </source>
</evidence>
<feature type="region of interest" description="Disordered" evidence="11">
    <location>
        <begin position="606"/>
        <end position="641"/>
    </location>
</feature>
<evidence type="ECO:0000256" key="8">
    <source>
        <dbReference type="ARBA" id="ARBA00023204"/>
    </source>
</evidence>
<evidence type="ECO:0000313" key="14">
    <source>
        <dbReference type="Proteomes" id="UP000007875"/>
    </source>
</evidence>
<dbReference type="Gene3D" id="3.40.50.10130">
    <property type="match status" value="1"/>
</dbReference>